<dbReference type="InterPro" id="IPR050545">
    <property type="entry name" value="Mycobact_MmpL"/>
</dbReference>
<evidence type="ECO:0000256" key="4">
    <source>
        <dbReference type="ARBA" id="ARBA00022692"/>
    </source>
</evidence>
<organism evidence="10 11">
    <name type="scientific">Streptomyces rochei</name>
    <name type="common">Streptomyces parvullus</name>
    <dbReference type="NCBI Taxonomy" id="1928"/>
    <lineage>
        <taxon>Bacteria</taxon>
        <taxon>Bacillati</taxon>
        <taxon>Actinomycetota</taxon>
        <taxon>Actinomycetes</taxon>
        <taxon>Kitasatosporales</taxon>
        <taxon>Streptomycetaceae</taxon>
        <taxon>Streptomyces</taxon>
        <taxon>Streptomyces rochei group</taxon>
    </lineage>
</organism>
<dbReference type="PANTHER" id="PTHR33406:SF6">
    <property type="entry name" value="MEMBRANE PROTEIN YDGH-RELATED"/>
    <property type="match status" value="1"/>
</dbReference>
<feature type="transmembrane region" description="Helical" evidence="8">
    <location>
        <begin position="515"/>
        <end position="536"/>
    </location>
</feature>
<dbReference type="EMBL" id="JBIENY010000265">
    <property type="protein sequence ID" value="MFG6297472.1"/>
    <property type="molecule type" value="Genomic_DNA"/>
</dbReference>
<feature type="transmembrane region" description="Helical" evidence="8">
    <location>
        <begin position="491"/>
        <end position="508"/>
    </location>
</feature>
<feature type="transmembrane region" description="Helical" evidence="8">
    <location>
        <begin position="162"/>
        <end position="180"/>
    </location>
</feature>
<gene>
    <name evidence="10" type="ORF">ACGU38_19165</name>
</gene>
<feature type="domain" description="SSD" evidence="9">
    <location>
        <begin position="516"/>
        <end position="646"/>
    </location>
</feature>
<reference evidence="10 11" key="1">
    <citation type="submission" date="2024-10" db="EMBL/GenBank/DDBJ databases">
        <title>Draft genome assembly of a novel steroid transforming actinomycete isolated from African clawed frog Xenopus laevis.</title>
        <authorList>
            <person name="Bragin E."/>
            <person name="Kollerov V."/>
            <person name="Donova M.V."/>
        </authorList>
    </citation>
    <scope>NUCLEOTIDE SEQUENCE [LARGE SCALE GENOMIC DNA]</scope>
    <source>
        <strain evidence="10 11">MTOC-St3</strain>
    </source>
</reference>
<dbReference type="Proteomes" id="UP001605990">
    <property type="component" value="Unassembled WGS sequence"/>
</dbReference>
<evidence type="ECO:0000256" key="1">
    <source>
        <dbReference type="ARBA" id="ARBA00004651"/>
    </source>
</evidence>
<evidence type="ECO:0000256" key="2">
    <source>
        <dbReference type="ARBA" id="ARBA00010157"/>
    </source>
</evidence>
<sequence>MVWTFHRAGPLAVLLLWLALAVAAGPYTLRLGEVARSGQELQLPAGAESAQVARLLNPDGADEPLPLAVIWTPRADGEKITASQQEEARQVTARLAGTAAAPVLATDGRALTAVIAAGPDDLPAQLAAIGTAAGAVGGTRVHLAGPAAAQADLDAAFSKTDGVLLAVTLAAVLLILLAVYRSVLMPLLVTAGALLALAAACAALYALARPGWLPVDSQTQGIVFVLVIGASTDYALLLASRHREELARRPDPAQAMAAACRATTPPVLASAATIACAMMTLSFSDLPSEQTLGPAVAIAMACCAAVSLTFLPAVLVLCGQRALRPAMGTKGGRWSAAGRAIERRPRLVWALCLVLLAAGAACAPLLVQSGVPLHQALPAGSPSTLGHHVLARHFPAGTASPLVVITPATRTAEVRDLIAATPGVAASTTVPAGPGETKLIVATLTDAPDTPRARATVIRLRGSLAGTGALVGGQSAQLTDLHQASVDGHRLIMPLVLAVVWGVLIVLLRCLLLPLLVVAAAWISLFTAFGAAALAFRLVAGSSVTEPAVVLFSFVFLVALGVDYNIFLVHRIRAEALHHGTTDGVHRALATTSGVISAAGLILAATFAALTVMPLFYLAQIGCIVAVGVLIDTLLVRLFFVPALILHLGHRTWWPSRLSSDRPRPETPPADYPGAPGSPALSPPVV</sequence>
<feature type="transmembrane region" description="Helical" evidence="8">
    <location>
        <begin position="588"/>
        <end position="610"/>
    </location>
</feature>
<dbReference type="PROSITE" id="PS50156">
    <property type="entry name" value="SSD"/>
    <property type="match status" value="2"/>
</dbReference>
<keyword evidence="11" id="KW-1185">Reference proteome</keyword>
<dbReference type="PANTHER" id="PTHR33406">
    <property type="entry name" value="MEMBRANE PROTEIN MJ1562-RELATED"/>
    <property type="match status" value="1"/>
</dbReference>
<dbReference type="RefSeq" id="WP_394394386.1">
    <property type="nucleotide sequence ID" value="NZ_JBIENY010000265.1"/>
</dbReference>
<evidence type="ECO:0000313" key="10">
    <source>
        <dbReference type="EMBL" id="MFG6297472.1"/>
    </source>
</evidence>
<name>A0ABW7E425_STRRO</name>
<feature type="transmembrane region" description="Helical" evidence="8">
    <location>
        <begin position="347"/>
        <end position="367"/>
    </location>
</feature>
<evidence type="ECO:0000256" key="7">
    <source>
        <dbReference type="SAM" id="MobiDB-lite"/>
    </source>
</evidence>
<feature type="transmembrane region" description="Helical" evidence="8">
    <location>
        <begin position="616"/>
        <end position="649"/>
    </location>
</feature>
<comment type="similarity">
    <text evidence="2">Belongs to the resistance-nodulation-cell division (RND) (TC 2.A.6) family. MmpL subfamily.</text>
</comment>
<feature type="transmembrane region" description="Helical" evidence="8">
    <location>
        <begin position="260"/>
        <end position="283"/>
    </location>
</feature>
<evidence type="ECO:0000256" key="3">
    <source>
        <dbReference type="ARBA" id="ARBA00022475"/>
    </source>
</evidence>
<evidence type="ECO:0000256" key="5">
    <source>
        <dbReference type="ARBA" id="ARBA00022989"/>
    </source>
</evidence>
<accession>A0ABW7E425</accession>
<feature type="transmembrane region" description="Helical" evidence="8">
    <location>
        <begin position="187"/>
        <end position="208"/>
    </location>
</feature>
<keyword evidence="3" id="KW-1003">Cell membrane</keyword>
<feature type="region of interest" description="Disordered" evidence="7">
    <location>
        <begin position="658"/>
        <end position="686"/>
    </location>
</feature>
<feature type="transmembrane region" description="Helical" evidence="8">
    <location>
        <begin position="295"/>
        <end position="318"/>
    </location>
</feature>
<feature type="transmembrane region" description="Helical" evidence="8">
    <location>
        <begin position="548"/>
        <end position="567"/>
    </location>
</feature>
<dbReference type="SUPFAM" id="SSF82866">
    <property type="entry name" value="Multidrug efflux transporter AcrB transmembrane domain"/>
    <property type="match status" value="2"/>
</dbReference>
<comment type="subcellular location">
    <subcellularLocation>
        <location evidence="1">Cell membrane</location>
        <topology evidence="1">Multi-pass membrane protein</topology>
    </subcellularLocation>
</comment>
<evidence type="ECO:0000259" key="9">
    <source>
        <dbReference type="PROSITE" id="PS50156"/>
    </source>
</evidence>
<evidence type="ECO:0000313" key="11">
    <source>
        <dbReference type="Proteomes" id="UP001605990"/>
    </source>
</evidence>
<proteinExistence type="inferred from homology"/>
<dbReference type="InterPro" id="IPR004869">
    <property type="entry name" value="MMPL_dom"/>
</dbReference>
<keyword evidence="4 8" id="KW-0812">Transmembrane</keyword>
<dbReference type="Pfam" id="PF03176">
    <property type="entry name" value="MMPL"/>
    <property type="match status" value="2"/>
</dbReference>
<protein>
    <submittedName>
        <fullName evidence="10">MMPL family transporter</fullName>
    </submittedName>
</protein>
<evidence type="ECO:0000256" key="8">
    <source>
        <dbReference type="SAM" id="Phobius"/>
    </source>
</evidence>
<comment type="caution">
    <text evidence="10">The sequence shown here is derived from an EMBL/GenBank/DDBJ whole genome shotgun (WGS) entry which is preliminary data.</text>
</comment>
<keyword evidence="5 8" id="KW-1133">Transmembrane helix</keyword>
<evidence type="ECO:0000256" key="6">
    <source>
        <dbReference type="ARBA" id="ARBA00023136"/>
    </source>
</evidence>
<dbReference type="Gene3D" id="1.20.1640.10">
    <property type="entry name" value="Multidrug efflux transporter AcrB transmembrane domain"/>
    <property type="match status" value="2"/>
</dbReference>
<feature type="domain" description="SSD" evidence="9">
    <location>
        <begin position="188"/>
        <end position="317"/>
    </location>
</feature>
<feature type="transmembrane region" description="Helical" evidence="8">
    <location>
        <begin position="220"/>
        <end position="239"/>
    </location>
</feature>
<keyword evidence="6 8" id="KW-0472">Membrane</keyword>
<dbReference type="InterPro" id="IPR000731">
    <property type="entry name" value="SSD"/>
</dbReference>